<dbReference type="GO" id="GO:0005886">
    <property type="term" value="C:plasma membrane"/>
    <property type="evidence" value="ECO:0007669"/>
    <property type="project" value="UniProtKB-SubCell"/>
</dbReference>
<feature type="transmembrane region" description="Helical" evidence="8">
    <location>
        <begin position="227"/>
        <end position="249"/>
    </location>
</feature>
<evidence type="ECO:0000256" key="3">
    <source>
        <dbReference type="ARBA" id="ARBA00022475"/>
    </source>
</evidence>
<gene>
    <name evidence="10" type="ORF">FB467_2885</name>
</gene>
<sequence>MTPLLRLSVWVALAGVVITPLVMVVSLAFGANHLPMLLEAGLLDAAVNSVVSAAVSALLAVAGAACLALLVDRSDLGGRGAVRLLMLTPLLVPPFVGAIAWTGLLTRGGLVHTLTGWAPWQMYGGGGVIFLLTLHSLPVAYLVVSAALARVPDDLELAARAAGATPRRVFGDITLPLVRPALLAAFTLVMVSNLGDFGIPILVGSPAGYDTLATMIYRMLQSGTVDAPLQVTSQIGIVLLVLGIAGVIVDRLAARRPVELEAAGQVGTPLRLGALRAPVSVVAWVVALVVTLGPLLALLTRAILPAPGVPLTWETVTLDNLRRVVTAPSTVSGVTNSVLLAGGAALLCALLGLAVGVLTTRAASRTSAGMLFTVLLPQAVPGLIIAVGWLILGRYTGLYNTGWIILGAYVTAFTAMVVQSVRGPLAAMSGSLEEAARLSGAGPLRSLWDTSIRLALPATVSGAALVAVTAVRELTLSVLLVSPGTQTLGVVIFGYQQAGDYNASSALSLIFMLVGIAAVALVVPRGSHRRRRWLRGTSSMAQGVRV</sequence>
<evidence type="ECO:0000256" key="8">
    <source>
        <dbReference type="RuleBase" id="RU363032"/>
    </source>
</evidence>
<comment type="similarity">
    <text evidence="8">Belongs to the binding-protein-dependent transport system permease family.</text>
</comment>
<feature type="transmembrane region" description="Helical" evidence="8">
    <location>
        <begin position="169"/>
        <end position="191"/>
    </location>
</feature>
<keyword evidence="2 8" id="KW-0813">Transport</keyword>
<dbReference type="SUPFAM" id="SSF161098">
    <property type="entry name" value="MetI-like"/>
    <property type="match status" value="2"/>
</dbReference>
<evidence type="ECO:0000256" key="7">
    <source>
        <dbReference type="ARBA" id="ARBA00023136"/>
    </source>
</evidence>
<feature type="transmembrane region" description="Helical" evidence="8">
    <location>
        <begin position="370"/>
        <end position="392"/>
    </location>
</feature>
<keyword evidence="6 8" id="KW-1133">Transmembrane helix</keyword>
<dbReference type="EMBL" id="VFOP01000001">
    <property type="protein sequence ID" value="TQL51731.1"/>
    <property type="molecule type" value="Genomic_DNA"/>
</dbReference>
<comment type="subcellular location">
    <subcellularLocation>
        <location evidence="1">Cell inner membrane</location>
        <topology evidence="1">Multi-pass membrane protein</topology>
    </subcellularLocation>
    <subcellularLocation>
        <location evidence="8">Cell membrane</location>
        <topology evidence="8">Multi-pass membrane protein</topology>
    </subcellularLocation>
</comment>
<keyword evidence="5 8" id="KW-0812">Transmembrane</keyword>
<evidence type="ECO:0000256" key="5">
    <source>
        <dbReference type="ARBA" id="ARBA00022692"/>
    </source>
</evidence>
<dbReference type="CDD" id="cd06261">
    <property type="entry name" value="TM_PBP2"/>
    <property type="match status" value="2"/>
</dbReference>
<dbReference type="Proteomes" id="UP000319516">
    <property type="component" value="Unassembled WGS sequence"/>
</dbReference>
<feature type="domain" description="ABC transmembrane type-1" evidence="9">
    <location>
        <begin position="46"/>
        <end position="250"/>
    </location>
</feature>
<evidence type="ECO:0000256" key="4">
    <source>
        <dbReference type="ARBA" id="ARBA00022519"/>
    </source>
</evidence>
<dbReference type="InterPro" id="IPR035906">
    <property type="entry name" value="MetI-like_sf"/>
</dbReference>
<dbReference type="AlphaFoldDB" id="A0A542YUH3"/>
<keyword evidence="3" id="KW-1003">Cell membrane</keyword>
<dbReference type="InterPro" id="IPR000515">
    <property type="entry name" value="MetI-like"/>
</dbReference>
<keyword evidence="11" id="KW-1185">Reference proteome</keyword>
<evidence type="ECO:0000259" key="9">
    <source>
        <dbReference type="PROSITE" id="PS50928"/>
    </source>
</evidence>
<dbReference type="PROSITE" id="PS50928">
    <property type="entry name" value="ABC_TM1"/>
    <property type="match status" value="2"/>
</dbReference>
<feature type="transmembrane region" description="Helical" evidence="8">
    <location>
        <begin position="50"/>
        <end position="72"/>
    </location>
</feature>
<dbReference type="Gene3D" id="1.10.3720.10">
    <property type="entry name" value="MetI-like"/>
    <property type="match status" value="2"/>
</dbReference>
<organism evidence="10 11">
    <name type="scientific">Ornithinicoccus hortensis</name>
    <dbReference type="NCBI Taxonomy" id="82346"/>
    <lineage>
        <taxon>Bacteria</taxon>
        <taxon>Bacillati</taxon>
        <taxon>Actinomycetota</taxon>
        <taxon>Actinomycetes</taxon>
        <taxon>Micrococcales</taxon>
        <taxon>Intrasporangiaceae</taxon>
        <taxon>Ornithinicoccus</taxon>
    </lineage>
</organism>
<dbReference type="Pfam" id="PF00528">
    <property type="entry name" value="BPD_transp_1"/>
    <property type="match status" value="2"/>
</dbReference>
<accession>A0A542YUH3</accession>
<feature type="transmembrane region" description="Helical" evidence="8">
    <location>
        <begin position="84"/>
        <end position="104"/>
    </location>
</feature>
<feature type="transmembrane region" description="Helical" evidence="8">
    <location>
        <begin position="7"/>
        <end position="30"/>
    </location>
</feature>
<keyword evidence="7 8" id="KW-0472">Membrane</keyword>
<dbReference type="PANTHER" id="PTHR43357">
    <property type="entry name" value="INNER MEMBRANE ABC TRANSPORTER PERMEASE PROTEIN YDCV"/>
    <property type="match status" value="1"/>
</dbReference>
<feature type="transmembrane region" description="Helical" evidence="8">
    <location>
        <begin position="281"/>
        <end position="304"/>
    </location>
</feature>
<feature type="transmembrane region" description="Helical" evidence="8">
    <location>
        <begin position="124"/>
        <end position="148"/>
    </location>
</feature>
<proteinExistence type="inferred from homology"/>
<feature type="transmembrane region" description="Helical" evidence="8">
    <location>
        <begin position="398"/>
        <end position="418"/>
    </location>
</feature>
<evidence type="ECO:0000256" key="2">
    <source>
        <dbReference type="ARBA" id="ARBA00022448"/>
    </source>
</evidence>
<reference evidence="10 11" key="1">
    <citation type="submission" date="2019-06" db="EMBL/GenBank/DDBJ databases">
        <title>Sequencing the genomes of 1000 actinobacteria strains.</title>
        <authorList>
            <person name="Klenk H.-P."/>
        </authorList>
    </citation>
    <scope>NUCLEOTIDE SEQUENCE [LARGE SCALE GENOMIC DNA]</scope>
    <source>
        <strain evidence="10 11">DSM 12335</strain>
    </source>
</reference>
<evidence type="ECO:0000256" key="6">
    <source>
        <dbReference type="ARBA" id="ARBA00022989"/>
    </source>
</evidence>
<dbReference type="RefSeq" id="WP_228393414.1">
    <property type="nucleotide sequence ID" value="NZ_BAAAIK010000001.1"/>
</dbReference>
<evidence type="ECO:0000313" key="10">
    <source>
        <dbReference type="EMBL" id="TQL51731.1"/>
    </source>
</evidence>
<dbReference type="PANTHER" id="PTHR43357:SF4">
    <property type="entry name" value="INNER MEMBRANE ABC TRANSPORTER PERMEASE PROTEIN YDCV"/>
    <property type="match status" value="1"/>
</dbReference>
<protein>
    <submittedName>
        <fullName evidence="10">Iron(III) transport system permease protein</fullName>
    </submittedName>
</protein>
<feature type="transmembrane region" description="Helical" evidence="8">
    <location>
        <begin position="338"/>
        <end position="358"/>
    </location>
</feature>
<keyword evidence="4" id="KW-0997">Cell inner membrane</keyword>
<dbReference type="GO" id="GO:0055085">
    <property type="term" value="P:transmembrane transport"/>
    <property type="evidence" value="ECO:0007669"/>
    <property type="project" value="InterPro"/>
</dbReference>
<feature type="domain" description="ABC transmembrane type-1" evidence="9">
    <location>
        <begin position="334"/>
        <end position="522"/>
    </location>
</feature>
<evidence type="ECO:0000256" key="1">
    <source>
        <dbReference type="ARBA" id="ARBA00004429"/>
    </source>
</evidence>
<evidence type="ECO:0000313" key="11">
    <source>
        <dbReference type="Proteomes" id="UP000319516"/>
    </source>
</evidence>
<feature type="transmembrane region" description="Helical" evidence="8">
    <location>
        <begin position="501"/>
        <end position="523"/>
    </location>
</feature>
<name>A0A542YUH3_9MICO</name>
<comment type="caution">
    <text evidence="10">The sequence shown here is derived from an EMBL/GenBank/DDBJ whole genome shotgun (WGS) entry which is preliminary data.</text>
</comment>